<dbReference type="Proteomes" id="UP000045706">
    <property type="component" value="Unassembled WGS sequence"/>
</dbReference>
<dbReference type="Pfam" id="PF07690">
    <property type="entry name" value="MFS_1"/>
    <property type="match status" value="1"/>
</dbReference>
<evidence type="ECO:0000256" key="2">
    <source>
        <dbReference type="ARBA" id="ARBA00008335"/>
    </source>
</evidence>
<evidence type="ECO:0000256" key="8">
    <source>
        <dbReference type="SAM" id="Phobius"/>
    </source>
</evidence>
<dbReference type="AlphaFoldDB" id="A0A0G4KT98"/>
<keyword evidence="3" id="KW-0813">Transport</keyword>
<evidence type="ECO:0000256" key="5">
    <source>
        <dbReference type="ARBA" id="ARBA00022989"/>
    </source>
</evidence>
<gene>
    <name evidence="9" type="ORF">BN1723_009862</name>
</gene>
<proteinExistence type="inferred from homology"/>
<keyword evidence="6 8" id="KW-0472">Membrane</keyword>
<dbReference type="PANTHER" id="PTHR23514:SF3">
    <property type="entry name" value="BYPASS OF STOP CODON PROTEIN 6"/>
    <property type="match status" value="1"/>
</dbReference>
<dbReference type="GO" id="GO:0016020">
    <property type="term" value="C:membrane"/>
    <property type="evidence" value="ECO:0007669"/>
    <property type="project" value="TreeGrafter"/>
</dbReference>
<evidence type="ECO:0000256" key="3">
    <source>
        <dbReference type="ARBA" id="ARBA00022448"/>
    </source>
</evidence>
<organism evidence="9 10">
    <name type="scientific">Verticillium longisporum</name>
    <name type="common">Verticillium dahliae var. longisporum</name>
    <dbReference type="NCBI Taxonomy" id="100787"/>
    <lineage>
        <taxon>Eukaryota</taxon>
        <taxon>Fungi</taxon>
        <taxon>Dikarya</taxon>
        <taxon>Ascomycota</taxon>
        <taxon>Pezizomycotina</taxon>
        <taxon>Sordariomycetes</taxon>
        <taxon>Hypocreomycetidae</taxon>
        <taxon>Glomerellales</taxon>
        <taxon>Plectosphaerellaceae</taxon>
        <taxon>Verticillium</taxon>
    </lineage>
</organism>
<dbReference type="PANTHER" id="PTHR23514">
    <property type="entry name" value="BYPASS OF STOP CODON PROTEIN 6"/>
    <property type="match status" value="1"/>
</dbReference>
<dbReference type="SUPFAM" id="SSF103473">
    <property type="entry name" value="MFS general substrate transporter"/>
    <property type="match status" value="1"/>
</dbReference>
<feature type="compositionally biased region" description="Basic and acidic residues" evidence="7">
    <location>
        <begin position="33"/>
        <end position="47"/>
    </location>
</feature>
<evidence type="ECO:0000256" key="7">
    <source>
        <dbReference type="SAM" id="MobiDB-lite"/>
    </source>
</evidence>
<dbReference type="InterPro" id="IPR036259">
    <property type="entry name" value="MFS_trans_sf"/>
</dbReference>
<evidence type="ECO:0000256" key="1">
    <source>
        <dbReference type="ARBA" id="ARBA00004127"/>
    </source>
</evidence>
<evidence type="ECO:0000256" key="6">
    <source>
        <dbReference type="ARBA" id="ARBA00023136"/>
    </source>
</evidence>
<dbReference type="InterPro" id="IPR011701">
    <property type="entry name" value="MFS"/>
</dbReference>
<dbReference type="Gene3D" id="3.20.20.140">
    <property type="entry name" value="Metal-dependent hydrolases"/>
    <property type="match status" value="1"/>
</dbReference>
<dbReference type="EMBL" id="CVQI01003669">
    <property type="protein sequence ID" value="CRK12952.1"/>
    <property type="molecule type" value="Genomic_DNA"/>
</dbReference>
<feature type="transmembrane region" description="Helical" evidence="8">
    <location>
        <begin position="71"/>
        <end position="94"/>
    </location>
</feature>
<feature type="transmembrane region" description="Helical" evidence="8">
    <location>
        <begin position="160"/>
        <end position="185"/>
    </location>
</feature>
<accession>A0A0G4KT98</accession>
<evidence type="ECO:0000313" key="9">
    <source>
        <dbReference type="EMBL" id="CRK12952.1"/>
    </source>
</evidence>
<dbReference type="Gene3D" id="1.20.1250.20">
    <property type="entry name" value="MFS general substrate transporter like domains"/>
    <property type="match status" value="1"/>
</dbReference>
<dbReference type="GO" id="GO:0012505">
    <property type="term" value="C:endomembrane system"/>
    <property type="evidence" value="ECO:0007669"/>
    <property type="project" value="UniProtKB-SubCell"/>
</dbReference>
<comment type="subcellular location">
    <subcellularLocation>
        <location evidence="1">Endomembrane system</location>
        <topology evidence="1">Multi-pass membrane protein</topology>
    </subcellularLocation>
</comment>
<dbReference type="FunFam" id="1.20.1250.20:FF:000308">
    <property type="entry name" value="MFS efflux transporter"/>
    <property type="match status" value="1"/>
</dbReference>
<reference evidence="10" key="1">
    <citation type="submission" date="2015-05" db="EMBL/GenBank/DDBJ databases">
        <authorList>
            <person name="Fogelqvist Johan"/>
        </authorList>
    </citation>
    <scope>NUCLEOTIDE SEQUENCE [LARGE SCALE GENOMIC DNA]</scope>
</reference>
<keyword evidence="4 8" id="KW-0812">Transmembrane</keyword>
<dbReference type="GO" id="GO:0022857">
    <property type="term" value="F:transmembrane transporter activity"/>
    <property type="evidence" value="ECO:0007669"/>
    <property type="project" value="InterPro"/>
</dbReference>
<evidence type="ECO:0000313" key="10">
    <source>
        <dbReference type="Proteomes" id="UP000045706"/>
    </source>
</evidence>
<dbReference type="InterPro" id="IPR032466">
    <property type="entry name" value="Metal_Hydrolase"/>
</dbReference>
<name>A0A0G4KT98_VERLO</name>
<dbReference type="SUPFAM" id="SSF51556">
    <property type="entry name" value="Metallo-dependent hydrolases"/>
    <property type="match status" value="1"/>
</dbReference>
<protein>
    <submittedName>
        <fullName evidence="9">Uncharacterized protein</fullName>
    </submittedName>
</protein>
<feature type="region of interest" description="Disordered" evidence="7">
    <location>
        <begin position="33"/>
        <end position="54"/>
    </location>
</feature>
<feature type="transmembrane region" description="Helical" evidence="8">
    <location>
        <begin position="138"/>
        <end position="154"/>
    </location>
</feature>
<comment type="similarity">
    <text evidence="2">Belongs to the major facilitator superfamily.</text>
</comment>
<feature type="transmembrane region" description="Helical" evidence="8">
    <location>
        <begin position="224"/>
        <end position="247"/>
    </location>
</feature>
<evidence type="ECO:0000256" key="4">
    <source>
        <dbReference type="ARBA" id="ARBA00022692"/>
    </source>
</evidence>
<dbReference type="InterPro" id="IPR051788">
    <property type="entry name" value="MFS_Transporter"/>
</dbReference>
<sequence length="359" mass="39243">MTTTSSTIKLESVDYQHALPLKDVGGLASEGRRLGSHEGPRDADMGVRDSLPAPTTSTPVVESWKYPRSNLFRVAATFWSFLVCGANDAAYGALIPYLESYYKLDYIIVSLLFLSPFVGYVLSAIFNNWLHIKFGQRGIAVLCGACHLVAYIIVSQHPPYPVLVVVYVLAGFGNGIGDAAWNAFIGNLANANETLGFLHALYGVGGTISPLIATTMITEGGLEWYHFYYVMIGMSVVELVVCTAAFWKNTAASYHETTQTNNDDNTGLRAALFSRPYARVTWICAAFLLAYVGVEVSQTDDVGVFGSPLSNEYRLAAEHFNLSNAQVCELALQPIPSIFGGEAIQAQLREAMWKPEDHR</sequence>
<feature type="transmembrane region" description="Helical" evidence="8">
    <location>
        <begin position="197"/>
        <end position="218"/>
    </location>
</feature>
<feature type="transmembrane region" description="Helical" evidence="8">
    <location>
        <begin position="106"/>
        <end position="126"/>
    </location>
</feature>
<keyword evidence="5 8" id="KW-1133">Transmembrane helix</keyword>